<comment type="function">
    <text evidence="3 14 16">Endonuclease that specifically degrades the RNA of RNA-DNA hybrids.</text>
</comment>
<dbReference type="InterPro" id="IPR036397">
    <property type="entry name" value="RNaseH_sf"/>
</dbReference>
<dbReference type="GO" id="GO:0005737">
    <property type="term" value="C:cytoplasm"/>
    <property type="evidence" value="ECO:0007669"/>
    <property type="project" value="UniProtKB-SubCell"/>
</dbReference>
<dbReference type="GO" id="GO:0030145">
    <property type="term" value="F:manganese ion binding"/>
    <property type="evidence" value="ECO:0007669"/>
    <property type="project" value="UniProtKB-UniRule"/>
</dbReference>
<keyword evidence="11 14" id="KW-0255">Endonuclease</keyword>
<comment type="subcellular location">
    <subcellularLocation>
        <location evidence="4 14">Cytoplasm</location>
    </subcellularLocation>
</comment>
<protein>
    <recommendedName>
        <fullName evidence="7 14">Ribonuclease HII</fullName>
        <shortName evidence="14">RNase HII</shortName>
        <ecNumber evidence="6 14">3.1.26.4</ecNumber>
    </recommendedName>
</protein>
<evidence type="ECO:0000256" key="11">
    <source>
        <dbReference type="ARBA" id="ARBA00022759"/>
    </source>
</evidence>
<evidence type="ECO:0000256" key="9">
    <source>
        <dbReference type="ARBA" id="ARBA00022722"/>
    </source>
</evidence>
<evidence type="ECO:0000256" key="16">
    <source>
        <dbReference type="RuleBase" id="RU003515"/>
    </source>
</evidence>
<sequence length="204" mass="21305">MLSGACAYEDVLREAGFGPVAGADEAGRGACAGPLVAAAVILDPARPVEGLDDSKALGPKRRAGLCERIMERAVAVAWTRVEPADCDALGMHEADLQGLRRAVARLQVRPGFVLTDGFPVSGLGTPGLGIWKGDKVAACISAASIVAKVQRDAIMVAYEQEYPGYGLAVHKGYCTAAHKKALERLGPSPIHRLSYACVPDAARV</sequence>
<dbReference type="RefSeq" id="WP_014846375.1">
    <property type="nucleotide sequence ID" value="NZ_CAURRE010000096.1"/>
</dbReference>
<evidence type="ECO:0000256" key="12">
    <source>
        <dbReference type="ARBA" id="ARBA00022801"/>
    </source>
</evidence>
<dbReference type="Gene3D" id="3.30.420.10">
    <property type="entry name" value="Ribonuclease H-like superfamily/Ribonuclease H"/>
    <property type="match status" value="1"/>
</dbReference>
<evidence type="ECO:0000256" key="13">
    <source>
        <dbReference type="ARBA" id="ARBA00023211"/>
    </source>
</evidence>
<evidence type="ECO:0000256" key="7">
    <source>
        <dbReference type="ARBA" id="ARBA00019179"/>
    </source>
</evidence>
<dbReference type="CDD" id="cd07182">
    <property type="entry name" value="RNase_HII_bacteria_HII_like"/>
    <property type="match status" value="1"/>
</dbReference>
<evidence type="ECO:0000256" key="6">
    <source>
        <dbReference type="ARBA" id="ARBA00012180"/>
    </source>
</evidence>
<dbReference type="NCBIfam" id="NF000595">
    <property type="entry name" value="PRK00015.1-3"/>
    <property type="match status" value="1"/>
</dbReference>
<evidence type="ECO:0000256" key="15">
    <source>
        <dbReference type="PROSITE-ProRule" id="PRU01319"/>
    </source>
</evidence>
<feature type="binding site" evidence="14 15">
    <location>
        <position position="116"/>
    </location>
    <ligand>
        <name>a divalent metal cation</name>
        <dbReference type="ChEBI" id="CHEBI:60240"/>
    </ligand>
</feature>
<keyword evidence="8 14" id="KW-0963">Cytoplasm</keyword>
<dbReference type="Proteomes" id="UP000273044">
    <property type="component" value="Chromosome"/>
</dbReference>
<keyword evidence="9 14" id="KW-0540">Nuclease</keyword>
<accession>A0A448MY08</accession>
<evidence type="ECO:0000256" key="4">
    <source>
        <dbReference type="ARBA" id="ARBA00004496"/>
    </source>
</evidence>
<comment type="cofactor">
    <cofactor evidence="14 15">
        <name>Mn(2+)</name>
        <dbReference type="ChEBI" id="CHEBI:29035"/>
    </cofactor>
    <cofactor evidence="14 15">
        <name>Mg(2+)</name>
        <dbReference type="ChEBI" id="CHEBI:18420"/>
    </cofactor>
    <text evidence="14 15">Manganese or magnesium. Binds 1 divalent metal ion per monomer in the absence of substrate. May bind a second metal ion after substrate binding.</text>
</comment>
<dbReference type="GO" id="GO:0032299">
    <property type="term" value="C:ribonuclease H2 complex"/>
    <property type="evidence" value="ECO:0007669"/>
    <property type="project" value="TreeGrafter"/>
</dbReference>
<comment type="catalytic activity">
    <reaction evidence="1 14 15 16">
        <text>Endonucleolytic cleavage to 5'-phosphomonoester.</text>
        <dbReference type="EC" id="3.1.26.4"/>
    </reaction>
</comment>
<reference evidence="18 19" key="1">
    <citation type="submission" date="2018-12" db="EMBL/GenBank/DDBJ databases">
        <authorList>
            <consortium name="Pathogen Informatics"/>
        </authorList>
    </citation>
    <scope>NUCLEOTIDE SEQUENCE [LARGE SCALE GENOMIC DNA]</scope>
    <source>
        <strain evidence="18 19">NCTC12967</strain>
    </source>
</reference>
<evidence type="ECO:0000256" key="5">
    <source>
        <dbReference type="ARBA" id="ARBA00007383"/>
    </source>
</evidence>
<dbReference type="GO" id="GO:0043137">
    <property type="term" value="P:DNA replication, removal of RNA primer"/>
    <property type="evidence" value="ECO:0007669"/>
    <property type="project" value="TreeGrafter"/>
</dbReference>
<evidence type="ECO:0000256" key="10">
    <source>
        <dbReference type="ARBA" id="ARBA00022723"/>
    </source>
</evidence>
<dbReference type="InterPro" id="IPR012337">
    <property type="entry name" value="RNaseH-like_sf"/>
</dbReference>
<dbReference type="InterPro" id="IPR001352">
    <property type="entry name" value="RNase_HII/HIII"/>
</dbReference>
<keyword evidence="10 14" id="KW-0479">Metal-binding</keyword>
<name>A0A448MY08_9ACTN</name>
<feature type="binding site" evidence="14 15">
    <location>
        <position position="25"/>
    </location>
    <ligand>
        <name>a divalent metal cation</name>
        <dbReference type="ChEBI" id="CHEBI:60240"/>
    </ligand>
</feature>
<evidence type="ECO:0000256" key="14">
    <source>
        <dbReference type="HAMAP-Rule" id="MF_00052"/>
    </source>
</evidence>
<keyword evidence="19" id="KW-1185">Reference proteome</keyword>
<evidence type="ECO:0000256" key="2">
    <source>
        <dbReference type="ARBA" id="ARBA00001946"/>
    </source>
</evidence>
<dbReference type="HAMAP" id="MF_00052_B">
    <property type="entry name" value="RNase_HII_B"/>
    <property type="match status" value="1"/>
</dbReference>
<evidence type="ECO:0000313" key="19">
    <source>
        <dbReference type="Proteomes" id="UP000273044"/>
    </source>
</evidence>
<dbReference type="PANTHER" id="PTHR10954">
    <property type="entry name" value="RIBONUCLEASE H2 SUBUNIT A"/>
    <property type="match status" value="1"/>
</dbReference>
<dbReference type="GO" id="GO:0006298">
    <property type="term" value="P:mismatch repair"/>
    <property type="evidence" value="ECO:0007669"/>
    <property type="project" value="TreeGrafter"/>
</dbReference>
<feature type="binding site" evidence="14 15">
    <location>
        <position position="24"/>
    </location>
    <ligand>
        <name>a divalent metal cation</name>
        <dbReference type="ChEBI" id="CHEBI:60240"/>
    </ligand>
</feature>
<dbReference type="NCBIfam" id="NF000598">
    <property type="entry name" value="PRK00015.2-2"/>
    <property type="match status" value="1"/>
</dbReference>
<keyword evidence="12 14" id="KW-0378">Hydrolase</keyword>
<dbReference type="Pfam" id="PF01351">
    <property type="entry name" value="RNase_HII"/>
    <property type="match status" value="1"/>
</dbReference>
<organism evidence="18 19">
    <name type="scientific">Arachnia propionica</name>
    <dbReference type="NCBI Taxonomy" id="1750"/>
    <lineage>
        <taxon>Bacteria</taxon>
        <taxon>Bacillati</taxon>
        <taxon>Actinomycetota</taxon>
        <taxon>Actinomycetes</taxon>
        <taxon>Propionibacteriales</taxon>
        <taxon>Propionibacteriaceae</taxon>
        <taxon>Arachnia</taxon>
    </lineage>
</organism>
<dbReference type="GO" id="GO:0004523">
    <property type="term" value="F:RNA-DNA hybrid ribonuclease activity"/>
    <property type="evidence" value="ECO:0007669"/>
    <property type="project" value="UniProtKB-UniRule"/>
</dbReference>
<dbReference type="AlphaFoldDB" id="A0A448MY08"/>
<dbReference type="GeneID" id="64406745"/>
<proteinExistence type="inferred from homology"/>
<keyword evidence="13 14" id="KW-0464">Manganese</keyword>
<dbReference type="InterPro" id="IPR024567">
    <property type="entry name" value="RNase_HII/HIII_dom"/>
</dbReference>
<evidence type="ECO:0000259" key="17">
    <source>
        <dbReference type="PROSITE" id="PS51975"/>
    </source>
</evidence>
<comment type="similarity">
    <text evidence="5 14 16">Belongs to the RNase HII family.</text>
</comment>
<dbReference type="SUPFAM" id="SSF53098">
    <property type="entry name" value="Ribonuclease H-like"/>
    <property type="match status" value="1"/>
</dbReference>
<evidence type="ECO:0000313" key="18">
    <source>
        <dbReference type="EMBL" id="VEH69989.1"/>
    </source>
</evidence>
<dbReference type="OMA" id="YPTKLHL"/>
<dbReference type="GO" id="GO:0003723">
    <property type="term" value="F:RNA binding"/>
    <property type="evidence" value="ECO:0007669"/>
    <property type="project" value="UniProtKB-UniRule"/>
</dbReference>
<feature type="domain" description="RNase H type-2" evidence="17">
    <location>
        <begin position="18"/>
        <end position="204"/>
    </location>
</feature>
<evidence type="ECO:0000256" key="1">
    <source>
        <dbReference type="ARBA" id="ARBA00000077"/>
    </source>
</evidence>
<comment type="cofactor">
    <cofactor evidence="2">
        <name>Mg(2+)</name>
        <dbReference type="ChEBI" id="CHEBI:18420"/>
    </cofactor>
</comment>
<evidence type="ECO:0000256" key="8">
    <source>
        <dbReference type="ARBA" id="ARBA00022490"/>
    </source>
</evidence>
<gene>
    <name evidence="14 18" type="primary">rnhB</name>
    <name evidence="18" type="ORF">NCTC12967_01270</name>
</gene>
<dbReference type="EMBL" id="LR134406">
    <property type="protein sequence ID" value="VEH69989.1"/>
    <property type="molecule type" value="Genomic_DNA"/>
</dbReference>
<dbReference type="InterPro" id="IPR022898">
    <property type="entry name" value="RNase_HII"/>
</dbReference>
<dbReference type="PROSITE" id="PS51975">
    <property type="entry name" value="RNASE_H_2"/>
    <property type="match status" value="1"/>
</dbReference>
<dbReference type="PANTHER" id="PTHR10954:SF18">
    <property type="entry name" value="RIBONUCLEASE HII"/>
    <property type="match status" value="1"/>
</dbReference>
<dbReference type="EC" id="3.1.26.4" evidence="6 14"/>
<evidence type="ECO:0000256" key="3">
    <source>
        <dbReference type="ARBA" id="ARBA00004065"/>
    </source>
</evidence>